<reference evidence="1 2" key="1">
    <citation type="journal article" date="2015" name="Emerg. Microbes Infect.">
        <title>Characterization of 17 strains belonging to the Mycobacterium simiae complex and description of Mycobacterium paraense sp. nov.</title>
        <authorList>
            <person name="Fusco da Costa A.R."/>
            <person name="Fedrizzi T."/>
            <person name="Lopes M.L."/>
            <person name="Pecorari M."/>
            <person name="Oliveira da Costa W.L."/>
            <person name="Giacobazzi E."/>
            <person name="da Costa Bahia J.R."/>
            <person name="De Sanctis V."/>
            <person name="Batista Lima K.V."/>
            <person name="Bertorelli R."/>
            <person name="Grottola A."/>
            <person name="Fabio A."/>
            <person name="Mariottini A."/>
            <person name="Ferretti P."/>
            <person name="Di Leva F."/>
            <person name="Fregni Serpini G."/>
            <person name="Tagliazucchi S."/>
            <person name="Rumpianesi F."/>
            <person name="Jousson O."/>
            <person name="Segata N."/>
            <person name="Tortoli E."/>
        </authorList>
    </citation>
    <scope>NUCLEOTIDE SEQUENCE [LARGE SCALE GENOMIC DNA]</scope>
    <source>
        <strain evidence="1 2">IEC33</strain>
    </source>
</reference>
<comment type="caution">
    <text evidence="1">The sequence shown here is derived from an EMBL/GenBank/DDBJ whole genome shotgun (WGS) entry which is preliminary data.</text>
</comment>
<sequence>MGVVAEVSDTDAAGDKALVDQVLADLKANFEKWEAVLAAQESVTFTADVGDVYAVCNSDGRLTGLSLAPHVMTSYTCRELMDRLNMVFEALREEAQADFDRNYGGGIVE</sequence>
<dbReference type="OrthoDB" id="4731987at2"/>
<protein>
    <recommendedName>
        <fullName evidence="3">DUF2710 domain-containing protein</fullName>
    </recommendedName>
</protein>
<gene>
    <name evidence="1" type="ORF">AWB90_02505</name>
</gene>
<accession>A0A1X2ANI2</accession>
<dbReference type="Pfam" id="PF10921">
    <property type="entry name" value="DUF2710"/>
    <property type="match status" value="1"/>
</dbReference>
<dbReference type="EMBL" id="LQPN01000009">
    <property type="protein sequence ID" value="ORW52934.1"/>
    <property type="molecule type" value="Genomic_DNA"/>
</dbReference>
<dbReference type="AlphaFoldDB" id="A0A1X2ANI2"/>
<proteinExistence type="predicted"/>
<evidence type="ECO:0008006" key="3">
    <source>
        <dbReference type="Google" id="ProtNLM"/>
    </source>
</evidence>
<dbReference type="Proteomes" id="UP000193285">
    <property type="component" value="Unassembled WGS sequence"/>
</dbReference>
<evidence type="ECO:0000313" key="2">
    <source>
        <dbReference type="Proteomes" id="UP000193285"/>
    </source>
</evidence>
<name>A0A1X2ANI2_9MYCO</name>
<organism evidence="1 2">
    <name type="scientific">Mycobacterium paraense</name>
    <dbReference type="NCBI Taxonomy" id="767916"/>
    <lineage>
        <taxon>Bacteria</taxon>
        <taxon>Bacillati</taxon>
        <taxon>Actinomycetota</taxon>
        <taxon>Actinomycetes</taxon>
        <taxon>Mycobacteriales</taxon>
        <taxon>Mycobacteriaceae</taxon>
        <taxon>Mycobacterium</taxon>
        <taxon>Mycobacterium simiae complex</taxon>
    </lineage>
</organism>
<dbReference type="InterPro" id="IPR024296">
    <property type="entry name" value="DUF2710"/>
</dbReference>
<evidence type="ECO:0000313" key="1">
    <source>
        <dbReference type="EMBL" id="ORW52934.1"/>
    </source>
</evidence>